<dbReference type="EMBL" id="JAAAWO010000013">
    <property type="protein sequence ID" value="NDW16878.1"/>
    <property type="molecule type" value="Genomic_DNA"/>
</dbReference>
<keyword evidence="2" id="KW-1185">Reference proteome</keyword>
<sequence>MRFLFFIIFVLMFLLPCGASDSERIIDVSVYNVPGLLEKRSDDVPYSKLIKLITKQMPATTEFHFSHALRAVSRFNDRKSDCLFPGSKNLYQHSERVIESKPLYIARAYFFGLELLSADIILHPSAKKMRIGFRHGNTFGGKIETLSHHTLIPLQGGSEIHEMILRGRIDAFLDYIPDALPLLQLVKSEPLQYDDTSFFYEQNDSLLCHDSSELRRYIIQFNQQVDILEDSGVLQAILDSMDGVDKVP</sequence>
<dbReference type="SUPFAM" id="SSF53850">
    <property type="entry name" value="Periplasmic binding protein-like II"/>
    <property type="match status" value="1"/>
</dbReference>
<dbReference type="RefSeq" id="WP_163107441.1">
    <property type="nucleotide sequence ID" value="NZ_JAAAWO010000013.1"/>
</dbReference>
<evidence type="ECO:0000313" key="1">
    <source>
        <dbReference type="EMBL" id="NDW16878.1"/>
    </source>
</evidence>
<organism evidence="1 2">
    <name type="scientific">Alteromonas genovensis</name>
    <dbReference type="NCBI Taxonomy" id="471225"/>
    <lineage>
        <taxon>Bacteria</taxon>
        <taxon>Pseudomonadati</taxon>
        <taxon>Pseudomonadota</taxon>
        <taxon>Gammaproteobacteria</taxon>
        <taxon>Alteromonadales</taxon>
        <taxon>Alteromonadaceae</taxon>
        <taxon>Alteromonas/Salinimonas group</taxon>
        <taxon>Alteromonas</taxon>
    </lineage>
</organism>
<comment type="caution">
    <text evidence="1">The sequence shown here is derived from an EMBL/GenBank/DDBJ whole genome shotgun (WGS) entry which is preliminary data.</text>
</comment>
<dbReference type="AlphaFoldDB" id="A0A6N9TQG3"/>
<accession>A0A6N9TQG3</accession>
<proteinExistence type="predicted"/>
<dbReference type="Proteomes" id="UP000471381">
    <property type="component" value="Unassembled WGS sequence"/>
</dbReference>
<name>A0A6N9TQG3_9ALTE</name>
<reference evidence="1 2" key="1">
    <citation type="submission" date="2020-01" db="EMBL/GenBank/DDBJ databases">
        <title>Genomes of bacteria type strains.</title>
        <authorList>
            <person name="Chen J."/>
            <person name="Zhu S."/>
            <person name="Yang J."/>
        </authorList>
    </citation>
    <scope>NUCLEOTIDE SEQUENCE [LARGE SCALE GENOMIC DNA]</scope>
    <source>
        <strain evidence="1 2">LMG 24078</strain>
    </source>
</reference>
<evidence type="ECO:0008006" key="3">
    <source>
        <dbReference type="Google" id="ProtNLM"/>
    </source>
</evidence>
<evidence type="ECO:0000313" key="2">
    <source>
        <dbReference type="Proteomes" id="UP000471381"/>
    </source>
</evidence>
<gene>
    <name evidence="1" type="ORF">GTQ48_15295</name>
</gene>
<protein>
    <recommendedName>
        <fullName evidence="3">Transporter substrate-binding domain-containing protein</fullName>
    </recommendedName>
</protein>